<dbReference type="EMBL" id="RBIL01000001">
    <property type="protein sequence ID" value="RKQ92879.1"/>
    <property type="molecule type" value="Genomic_DNA"/>
</dbReference>
<sequence>MSAATKTQIIAVLGSLVLLLLVIDLVRRRRLKEEYSVLWVITAVALLVLAAWLDLLRWLTEAIGGVAPSSTIFFFALLFVFCMLLHFSVRVSALERRLTALVQEIGIMAVRSPDADAKVPVEPAKAEEPAEQP</sequence>
<accession>A0A660LE72</accession>
<dbReference type="Pfam" id="PF10066">
    <property type="entry name" value="DUF2304"/>
    <property type="match status" value="1"/>
</dbReference>
<name>A0A660LE72_9ACTN</name>
<evidence type="ECO:0000313" key="3">
    <source>
        <dbReference type="Proteomes" id="UP000278962"/>
    </source>
</evidence>
<organism evidence="2 3">
    <name type="scientific">Solirubrobacter pauli</name>
    <dbReference type="NCBI Taxonomy" id="166793"/>
    <lineage>
        <taxon>Bacteria</taxon>
        <taxon>Bacillati</taxon>
        <taxon>Actinomycetota</taxon>
        <taxon>Thermoleophilia</taxon>
        <taxon>Solirubrobacterales</taxon>
        <taxon>Solirubrobacteraceae</taxon>
        <taxon>Solirubrobacter</taxon>
    </lineage>
</organism>
<feature type="transmembrane region" description="Helical" evidence="1">
    <location>
        <begin position="35"/>
        <end position="53"/>
    </location>
</feature>
<keyword evidence="1" id="KW-0472">Membrane</keyword>
<gene>
    <name evidence="2" type="ORF">C8N24_2735</name>
</gene>
<evidence type="ECO:0008006" key="4">
    <source>
        <dbReference type="Google" id="ProtNLM"/>
    </source>
</evidence>
<keyword evidence="1" id="KW-1133">Transmembrane helix</keyword>
<keyword evidence="3" id="KW-1185">Reference proteome</keyword>
<feature type="transmembrane region" description="Helical" evidence="1">
    <location>
        <begin position="6"/>
        <end position="23"/>
    </location>
</feature>
<comment type="caution">
    <text evidence="2">The sequence shown here is derived from an EMBL/GenBank/DDBJ whole genome shotgun (WGS) entry which is preliminary data.</text>
</comment>
<feature type="transmembrane region" description="Helical" evidence="1">
    <location>
        <begin position="65"/>
        <end position="87"/>
    </location>
</feature>
<evidence type="ECO:0000313" key="2">
    <source>
        <dbReference type="EMBL" id="RKQ92879.1"/>
    </source>
</evidence>
<reference evidence="2 3" key="1">
    <citation type="submission" date="2018-10" db="EMBL/GenBank/DDBJ databases">
        <title>Genomic Encyclopedia of Archaeal and Bacterial Type Strains, Phase II (KMG-II): from individual species to whole genera.</title>
        <authorList>
            <person name="Goeker M."/>
        </authorList>
    </citation>
    <scope>NUCLEOTIDE SEQUENCE [LARGE SCALE GENOMIC DNA]</scope>
    <source>
        <strain evidence="2 3">DSM 14954</strain>
    </source>
</reference>
<dbReference type="RefSeq" id="WP_121250651.1">
    <property type="nucleotide sequence ID" value="NZ_RBIL01000001.1"/>
</dbReference>
<keyword evidence="1" id="KW-0812">Transmembrane</keyword>
<dbReference type="AlphaFoldDB" id="A0A660LE72"/>
<dbReference type="InterPro" id="IPR019277">
    <property type="entry name" value="DUF2304"/>
</dbReference>
<protein>
    <recommendedName>
        <fullName evidence="4">DUF2304 domain-containing protein</fullName>
    </recommendedName>
</protein>
<dbReference type="Proteomes" id="UP000278962">
    <property type="component" value="Unassembled WGS sequence"/>
</dbReference>
<proteinExistence type="predicted"/>
<evidence type="ECO:0000256" key="1">
    <source>
        <dbReference type="SAM" id="Phobius"/>
    </source>
</evidence>